<feature type="binding site" evidence="12">
    <location>
        <position position="275"/>
    </location>
    <ligand>
        <name>K(+)</name>
        <dbReference type="ChEBI" id="CHEBI:29103"/>
    </ligand>
</feature>
<evidence type="ECO:0000256" key="6">
    <source>
        <dbReference type="ARBA" id="ARBA00022741"/>
    </source>
</evidence>
<keyword evidence="9 12" id="KW-0460">Magnesium</keyword>
<keyword evidence="12" id="KW-0963">Cytoplasm</keyword>
<evidence type="ECO:0000313" key="14">
    <source>
        <dbReference type="EMBL" id="PSH56609.1"/>
    </source>
</evidence>
<evidence type="ECO:0000256" key="9">
    <source>
        <dbReference type="ARBA" id="ARBA00022842"/>
    </source>
</evidence>
<comment type="pathway">
    <text evidence="12">Carbohydrate metabolism; D-ribose degradation; D-ribose 5-phosphate from beta-D-ribopyranose: step 2/2.</text>
</comment>
<dbReference type="InterPro" id="IPR029056">
    <property type="entry name" value="Ribokinase-like"/>
</dbReference>
<name>A0A2P7AQV9_9HYPH</name>
<protein>
    <recommendedName>
        <fullName evidence="3 12">Ribokinase</fullName>
        <shortName evidence="12">RK</shortName>
        <ecNumber evidence="2 12">2.7.1.15</ecNumber>
    </recommendedName>
</protein>
<dbReference type="EC" id="2.7.1.15" evidence="2 12"/>
<dbReference type="OrthoDB" id="9775849at2"/>
<dbReference type="Proteomes" id="UP000241158">
    <property type="component" value="Unassembled WGS sequence"/>
</dbReference>
<dbReference type="RefSeq" id="WP_106717355.1">
    <property type="nucleotide sequence ID" value="NZ_JACHXT010000003.1"/>
</dbReference>
<organism evidence="14 15">
    <name type="scientific">Phyllobacterium endophyticum</name>
    <dbReference type="NCBI Taxonomy" id="1149773"/>
    <lineage>
        <taxon>Bacteria</taxon>
        <taxon>Pseudomonadati</taxon>
        <taxon>Pseudomonadota</taxon>
        <taxon>Alphaproteobacteria</taxon>
        <taxon>Hyphomicrobiales</taxon>
        <taxon>Phyllobacteriaceae</taxon>
        <taxon>Phyllobacterium</taxon>
    </lineage>
</organism>
<feature type="binding site" evidence="12">
    <location>
        <position position="241"/>
    </location>
    <ligand>
        <name>substrate</name>
    </ligand>
</feature>
<dbReference type="SUPFAM" id="SSF53613">
    <property type="entry name" value="Ribokinase-like"/>
    <property type="match status" value="1"/>
</dbReference>
<accession>A0A2P7AQV9</accession>
<comment type="subunit">
    <text evidence="12">Homodimer.</text>
</comment>
<dbReference type="InterPro" id="IPR002139">
    <property type="entry name" value="Ribo/fructo_kinase"/>
</dbReference>
<dbReference type="PROSITE" id="PS00584">
    <property type="entry name" value="PFKB_KINASES_2"/>
    <property type="match status" value="1"/>
</dbReference>
<evidence type="ECO:0000256" key="4">
    <source>
        <dbReference type="ARBA" id="ARBA00022679"/>
    </source>
</evidence>
<feature type="binding site" evidence="12">
    <location>
        <position position="237"/>
    </location>
    <ligand>
        <name>K(+)</name>
        <dbReference type="ChEBI" id="CHEBI:29103"/>
    </ligand>
</feature>
<keyword evidence="11 12" id="KW-0119">Carbohydrate metabolism</keyword>
<comment type="subcellular location">
    <subcellularLocation>
        <location evidence="12">Cytoplasm</location>
    </subcellularLocation>
</comment>
<keyword evidence="5 12" id="KW-0479">Metal-binding</keyword>
<dbReference type="GO" id="GO:0046872">
    <property type="term" value="F:metal ion binding"/>
    <property type="evidence" value="ECO:0007669"/>
    <property type="project" value="UniProtKB-KW"/>
</dbReference>
<feature type="binding site" evidence="12">
    <location>
        <begin position="9"/>
        <end position="11"/>
    </location>
    <ligand>
        <name>substrate</name>
    </ligand>
</feature>
<gene>
    <name evidence="12" type="primary">rbsK</name>
    <name evidence="14" type="ORF">CU100_14640</name>
</gene>
<evidence type="ECO:0000256" key="10">
    <source>
        <dbReference type="ARBA" id="ARBA00022958"/>
    </source>
</evidence>
<evidence type="ECO:0000313" key="15">
    <source>
        <dbReference type="Proteomes" id="UP000241158"/>
    </source>
</evidence>
<feature type="binding site" evidence="12">
    <location>
        <position position="176"/>
    </location>
    <ligand>
        <name>ATP</name>
        <dbReference type="ChEBI" id="CHEBI:30616"/>
    </ligand>
</feature>
<dbReference type="UniPathway" id="UPA00916">
    <property type="reaction ID" value="UER00889"/>
</dbReference>
<comment type="function">
    <text evidence="12">Catalyzes the phosphorylation of ribose at O-5 in a reaction requiring ATP and magnesium. The resulting D-ribose-5-phosphate can then be used either for sythesis of nucleotides, histidine, and tryptophan, or as a component of the pentose phosphate pathway.</text>
</comment>
<feature type="active site" description="Proton acceptor" evidence="12">
    <location>
        <position position="241"/>
    </location>
</feature>
<dbReference type="InterPro" id="IPR011611">
    <property type="entry name" value="PfkB_dom"/>
</dbReference>
<dbReference type="HAMAP" id="MF_01987">
    <property type="entry name" value="Ribokinase"/>
    <property type="match status" value="1"/>
</dbReference>
<dbReference type="PANTHER" id="PTHR10584:SF166">
    <property type="entry name" value="RIBOKINASE"/>
    <property type="match status" value="1"/>
</dbReference>
<dbReference type="AlphaFoldDB" id="A0A2P7AQV9"/>
<dbReference type="CDD" id="cd01174">
    <property type="entry name" value="ribokinase"/>
    <property type="match status" value="1"/>
</dbReference>
<evidence type="ECO:0000256" key="12">
    <source>
        <dbReference type="HAMAP-Rule" id="MF_01987"/>
    </source>
</evidence>
<comment type="activity regulation">
    <text evidence="12">Activated by a monovalent cation that binds near, but not in, the active site. The most likely occupant of the site in vivo is potassium. Ion binding induces a conformational change that may alter substrate affinity.</text>
</comment>
<proteinExistence type="inferred from homology"/>
<keyword evidence="8 12" id="KW-0067">ATP-binding</keyword>
<dbReference type="GO" id="GO:0019303">
    <property type="term" value="P:D-ribose catabolic process"/>
    <property type="evidence" value="ECO:0007669"/>
    <property type="project" value="UniProtKB-UniRule"/>
</dbReference>
<feature type="domain" description="Carbohydrate kinase PfkB" evidence="13">
    <location>
        <begin position="2"/>
        <end position="279"/>
    </location>
</feature>
<dbReference type="GO" id="GO:0004747">
    <property type="term" value="F:ribokinase activity"/>
    <property type="evidence" value="ECO:0007669"/>
    <property type="project" value="UniProtKB-UniRule"/>
</dbReference>
<feature type="binding site" evidence="12">
    <location>
        <begin position="209"/>
        <end position="214"/>
    </location>
    <ligand>
        <name>ATP</name>
        <dbReference type="ChEBI" id="CHEBI:30616"/>
    </ligand>
</feature>
<evidence type="ECO:0000259" key="13">
    <source>
        <dbReference type="Pfam" id="PF00294"/>
    </source>
</evidence>
<feature type="binding site" evidence="12">
    <location>
        <begin position="240"/>
        <end position="241"/>
    </location>
    <ligand>
        <name>ATP</name>
        <dbReference type="ChEBI" id="CHEBI:30616"/>
    </ligand>
</feature>
<feature type="binding site" evidence="12">
    <location>
        <position position="235"/>
    </location>
    <ligand>
        <name>K(+)</name>
        <dbReference type="ChEBI" id="CHEBI:29103"/>
    </ligand>
</feature>
<evidence type="ECO:0000256" key="11">
    <source>
        <dbReference type="ARBA" id="ARBA00023277"/>
    </source>
</evidence>
<comment type="caution">
    <text evidence="12">Lacks conserved residue(s) required for the propagation of feature annotation.</text>
</comment>
<reference evidence="15" key="1">
    <citation type="submission" date="2017-11" db="EMBL/GenBank/DDBJ databases">
        <authorList>
            <person name="Kuznetsova I."/>
            <person name="Sazanova A."/>
            <person name="Chirak E."/>
            <person name="Safronova V."/>
            <person name="Willems A."/>
        </authorList>
    </citation>
    <scope>NUCLEOTIDE SEQUENCE [LARGE SCALE GENOMIC DNA]</scope>
    <source>
        <strain evidence="15">PEPV15</strain>
    </source>
</reference>
<dbReference type="Gene3D" id="3.40.1190.20">
    <property type="match status" value="1"/>
</dbReference>
<evidence type="ECO:0000256" key="3">
    <source>
        <dbReference type="ARBA" id="ARBA00016943"/>
    </source>
</evidence>
<comment type="caution">
    <text evidence="14">The sequence shown here is derived from an EMBL/GenBank/DDBJ whole genome shotgun (WGS) entry which is preliminary data.</text>
</comment>
<evidence type="ECO:0000256" key="1">
    <source>
        <dbReference type="ARBA" id="ARBA00005380"/>
    </source>
</evidence>
<dbReference type="GO" id="GO:0005829">
    <property type="term" value="C:cytosol"/>
    <property type="evidence" value="ECO:0007669"/>
    <property type="project" value="TreeGrafter"/>
</dbReference>
<dbReference type="PANTHER" id="PTHR10584">
    <property type="entry name" value="SUGAR KINASE"/>
    <property type="match status" value="1"/>
</dbReference>
<feature type="binding site" evidence="12">
    <location>
        <position position="278"/>
    </location>
    <ligand>
        <name>K(+)</name>
        <dbReference type="ChEBI" id="CHEBI:29103"/>
    </ligand>
</feature>
<dbReference type="Pfam" id="PF00294">
    <property type="entry name" value="PfkB"/>
    <property type="match status" value="1"/>
</dbReference>
<keyword evidence="4 12" id="KW-0808">Transferase</keyword>
<comment type="similarity">
    <text evidence="1">Belongs to the carbohydrate kinase pfkB family.</text>
</comment>
<evidence type="ECO:0000256" key="2">
    <source>
        <dbReference type="ARBA" id="ARBA00012035"/>
    </source>
</evidence>
<dbReference type="PRINTS" id="PR00990">
    <property type="entry name" value="RIBOKINASE"/>
</dbReference>
<evidence type="ECO:0000256" key="8">
    <source>
        <dbReference type="ARBA" id="ARBA00022840"/>
    </source>
</evidence>
<feature type="binding site" evidence="12">
    <location>
        <position position="132"/>
    </location>
    <ligand>
        <name>substrate</name>
    </ligand>
</feature>
<keyword evidence="7 12" id="KW-0418">Kinase</keyword>
<sequence>MITVFGSINVDFITNTSRFPESGETVQAKSFSTSPGGKGANQALAARRCGGTVSFVGAIGGDRYAAEATAALDHSGVSLAHLQTVEARTGAAFVTVNQMGENTIVVVPGANALVDPKRLNVQAGDILLMQFEIPLAAVVEAATQAKRAGAMVVLNVAPPLPLPDELLEAVALLIVNEGELAIVAGSSAGSLRDKVAALSAAYDLTIVCTLGAAGALLAHQGTMVSVQAPQIRVVDTIGAGDAAIGAFVAALQAGNSPELCLELAVAYGSAICTVAGPQAAPRSGLVQALRHQTRHTIRREQAV</sequence>
<dbReference type="EMBL" id="PGGN01000003">
    <property type="protein sequence ID" value="PSH56609.1"/>
    <property type="molecule type" value="Genomic_DNA"/>
</dbReference>
<dbReference type="GO" id="GO:0005524">
    <property type="term" value="F:ATP binding"/>
    <property type="evidence" value="ECO:0007669"/>
    <property type="project" value="UniProtKB-UniRule"/>
</dbReference>
<comment type="similarity">
    <text evidence="12">Belongs to the carbohydrate kinase PfkB family. Ribokinase subfamily.</text>
</comment>
<comment type="cofactor">
    <cofactor evidence="12">
        <name>Mg(2+)</name>
        <dbReference type="ChEBI" id="CHEBI:18420"/>
    </cofactor>
    <text evidence="12">Requires a divalent cation, most likely magnesium in vivo, as an electrophilic catalyst to aid phosphoryl group transfer. It is the chelate of the metal and the nucleotide that is the actual substrate.</text>
</comment>
<evidence type="ECO:0000256" key="5">
    <source>
        <dbReference type="ARBA" id="ARBA00022723"/>
    </source>
</evidence>
<keyword evidence="6 12" id="KW-0547">Nucleotide-binding</keyword>
<comment type="catalytic activity">
    <reaction evidence="12">
        <text>D-ribose + ATP = D-ribose 5-phosphate + ADP + H(+)</text>
        <dbReference type="Rhea" id="RHEA:13697"/>
        <dbReference type="ChEBI" id="CHEBI:15378"/>
        <dbReference type="ChEBI" id="CHEBI:30616"/>
        <dbReference type="ChEBI" id="CHEBI:47013"/>
        <dbReference type="ChEBI" id="CHEBI:78346"/>
        <dbReference type="ChEBI" id="CHEBI:456216"/>
        <dbReference type="EC" id="2.7.1.15"/>
    </reaction>
</comment>
<dbReference type="InterPro" id="IPR011877">
    <property type="entry name" value="Ribokinase"/>
</dbReference>
<evidence type="ECO:0000256" key="7">
    <source>
        <dbReference type="ARBA" id="ARBA00022777"/>
    </source>
</evidence>
<keyword evidence="10 12" id="KW-0630">Potassium</keyword>
<dbReference type="InterPro" id="IPR002173">
    <property type="entry name" value="Carboh/pur_kinase_PfkB_CS"/>
</dbReference>
<keyword evidence="15" id="KW-1185">Reference proteome</keyword>
<feature type="binding site" evidence="12">
    <location>
        <begin position="37"/>
        <end position="41"/>
    </location>
    <ligand>
        <name>substrate</name>
    </ligand>
</feature>